<dbReference type="InterPro" id="IPR036770">
    <property type="entry name" value="Ankyrin_rpt-contain_sf"/>
</dbReference>
<organism evidence="4 5">
    <name type="scientific">Fusarium tjaetaba</name>
    <dbReference type="NCBI Taxonomy" id="1567544"/>
    <lineage>
        <taxon>Eukaryota</taxon>
        <taxon>Fungi</taxon>
        <taxon>Dikarya</taxon>
        <taxon>Ascomycota</taxon>
        <taxon>Pezizomycotina</taxon>
        <taxon>Sordariomycetes</taxon>
        <taxon>Hypocreomycetidae</taxon>
        <taxon>Hypocreales</taxon>
        <taxon>Nectriaceae</taxon>
        <taxon>Fusarium</taxon>
        <taxon>Fusarium fujikuroi species complex</taxon>
    </lineage>
</organism>
<dbReference type="InterPro" id="IPR002110">
    <property type="entry name" value="Ankyrin_rpt"/>
</dbReference>
<evidence type="ECO:0000256" key="2">
    <source>
        <dbReference type="ARBA" id="ARBA00023043"/>
    </source>
</evidence>
<dbReference type="GeneID" id="59302793"/>
<evidence type="ECO:0000256" key="1">
    <source>
        <dbReference type="ARBA" id="ARBA00022737"/>
    </source>
</evidence>
<keyword evidence="5" id="KW-1185">Reference proteome</keyword>
<proteinExistence type="predicted"/>
<feature type="repeat" description="ANK" evidence="3">
    <location>
        <begin position="70"/>
        <end position="103"/>
    </location>
</feature>
<dbReference type="PROSITE" id="PS50297">
    <property type="entry name" value="ANK_REP_REGION"/>
    <property type="match status" value="1"/>
</dbReference>
<dbReference type="PANTHER" id="PTHR24171">
    <property type="entry name" value="ANKYRIN REPEAT DOMAIN-CONTAINING PROTEIN 39-RELATED"/>
    <property type="match status" value="1"/>
</dbReference>
<comment type="caution">
    <text evidence="4">The sequence shown here is derived from an EMBL/GenBank/DDBJ whole genome shotgun (WGS) entry which is preliminary data.</text>
</comment>
<accession>A0A8H5S0B6</accession>
<protein>
    <submittedName>
        <fullName evidence="4">Ankyrin protein</fullName>
    </submittedName>
</protein>
<name>A0A8H5S0B6_9HYPO</name>
<dbReference type="PROSITE" id="PS50088">
    <property type="entry name" value="ANK_REPEAT"/>
    <property type="match status" value="1"/>
</dbReference>
<keyword evidence="1" id="KW-0677">Repeat</keyword>
<evidence type="ECO:0000256" key="3">
    <source>
        <dbReference type="PROSITE-ProRule" id="PRU00023"/>
    </source>
</evidence>
<reference evidence="4 5" key="1">
    <citation type="submission" date="2020-05" db="EMBL/GenBank/DDBJ databases">
        <title>Identification and distribution of gene clusters putatively required for synthesis of sphingolipid metabolism inhibitors in phylogenetically diverse species of the filamentous fungus Fusarium.</title>
        <authorList>
            <person name="Kim H.-S."/>
            <person name="Busman M."/>
            <person name="Brown D.W."/>
            <person name="Divon H."/>
            <person name="Uhlig S."/>
            <person name="Proctor R.H."/>
        </authorList>
    </citation>
    <scope>NUCLEOTIDE SEQUENCE [LARGE SCALE GENOMIC DNA]</scope>
    <source>
        <strain evidence="4 5">NRRL 66243</strain>
    </source>
</reference>
<dbReference type="AlphaFoldDB" id="A0A8H5S0B6"/>
<evidence type="ECO:0000313" key="5">
    <source>
        <dbReference type="Proteomes" id="UP000530670"/>
    </source>
</evidence>
<dbReference type="RefSeq" id="XP_037208828.1">
    <property type="nucleotide sequence ID" value="XM_037350523.1"/>
</dbReference>
<dbReference type="SMART" id="SM00248">
    <property type="entry name" value="ANK"/>
    <property type="match status" value="3"/>
</dbReference>
<dbReference type="SUPFAM" id="SSF48403">
    <property type="entry name" value="Ankyrin repeat"/>
    <property type="match status" value="1"/>
</dbReference>
<sequence length="182" mass="19793">MYTAIIQLLCARGGDASIQNTEGQTPLHTLFRLEDGDDCRVYYRKKSPVNTATVETLLAHGASPTDIDMAGNTPLHIAAANLEWSDIVSLLLAHGADPALPNLNGQTALHRAAAGTYLGLNKDYKSPERIRAQEDVLSRLVKAGGVELMELTDSEGLDPREICDKTRQGWKELDGPKRTKDA</sequence>
<dbReference type="Pfam" id="PF12796">
    <property type="entry name" value="Ank_2"/>
    <property type="match status" value="1"/>
</dbReference>
<evidence type="ECO:0000313" key="4">
    <source>
        <dbReference type="EMBL" id="KAF5641496.1"/>
    </source>
</evidence>
<gene>
    <name evidence="4" type="ORF">FTJAE_4148</name>
</gene>
<dbReference type="OrthoDB" id="823504at2759"/>
<dbReference type="EMBL" id="JAAQRI010000077">
    <property type="protein sequence ID" value="KAF5641496.1"/>
    <property type="molecule type" value="Genomic_DNA"/>
</dbReference>
<dbReference type="Gene3D" id="1.25.40.20">
    <property type="entry name" value="Ankyrin repeat-containing domain"/>
    <property type="match status" value="2"/>
</dbReference>
<dbReference type="Proteomes" id="UP000530670">
    <property type="component" value="Unassembled WGS sequence"/>
</dbReference>
<keyword evidence="2 3" id="KW-0040">ANK repeat</keyword>